<dbReference type="RefSeq" id="XP_062752373.1">
    <property type="nucleotide sequence ID" value="XM_062903617.1"/>
</dbReference>
<reference evidence="1" key="1">
    <citation type="submission" date="2023-11" db="EMBL/GenBank/DDBJ databases">
        <title>The genome sequences of three competitors of mushroom-forming fungi.</title>
        <authorList>
            <person name="Beijen E."/>
            <person name="Ohm R.A."/>
        </authorList>
    </citation>
    <scope>NUCLEOTIDE SEQUENCE</scope>
    <source>
        <strain evidence="1">CBS 100526</strain>
    </source>
</reference>
<name>A0AAE1LWZ9_9HYPO</name>
<sequence length="602" mass="69310">MSRIAATTEPGHCHYWKPCALQINDEFFGGKSLGLPTDITTMIQVHRESDRTSWLGFTILIPFATNNENNGFGICHEWARQVQSSRPKQDYKISIEFPTDSPFFIQQAEQSLLATLPDTTKRMCRLNVYLNEGTHVTVKGYGNPFNHPDHPSEGWINYNKPVVGDDVTLIDILERREFSFIVAAPDRVLEKYWSQELPGPFRYPYGEDHSWSLERYEEQLFKYRGPQFAAALTFDNDNEHLAAMTQSQVQDIMWLYKKIQQIAETRLRAYFVQVEDNSAFANEVYALVPLKDNFINKFWEIWPQLIKNESLQIQLFDGDGDKKPATWDAKVMEHPRDIAIMTHHQIRDNDLILRVRRPRGADFEVHVFNNRAMANAALREDQNRWNTVSLKFDDQLKECKRKVDAVCMFHPRAQPSAAEAPQDIRFKMALHRALLRGNGFYDLLVRDEPYGRAPKRLPIVNYLDIDDDGFINALLLEVLPEDRTRFYNYMTKRPLGLGCISAGPGFGKTTAISVAAIGMAATLGKIYAFAPTHVATDTFAERLSRVTKTVTDRYNKGNSTRRRRALIVRGYKFRDEYDVFIGLLRNSRSRGTTATNWRADSN</sequence>
<evidence type="ECO:0008006" key="3">
    <source>
        <dbReference type="Google" id="ProtNLM"/>
    </source>
</evidence>
<dbReference type="Pfam" id="PF13245">
    <property type="entry name" value="AAA_19"/>
    <property type="match status" value="1"/>
</dbReference>
<dbReference type="Gene3D" id="3.40.50.300">
    <property type="entry name" value="P-loop containing nucleotide triphosphate hydrolases"/>
    <property type="match status" value="1"/>
</dbReference>
<dbReference type="GeneID" id="87923521"/>
<accession>A0AAE1LWZ9</accession>
<evidence type="ECO:0000313" key="1">
    <source>
        <dbReference type="EMBL" id="KAK4065101.1"/>
    </source>
</evidence>
<organism evidence="1 2">
    <name type="scientific">Trichoderma aggressivum f. europaeum</name>
    <dbReference type="NCBI Taxonomy" id="173218"/>
    <lineage>
        <taxon>Eukaryota</taxon>
        <taxon>Fungi</taxon>
        <taxon>Dikarya</taxon>
        <taxon>Ascomycota</taxon>
        <taxon>Pezizomycotina</taxon>
        <taxon>Sordariomycetes</taxon>
        <taxon>Hypocreomycetidae</taxon>
        <taxon>Hypocreales</taxon>
        <taxon>Hypocreaceae</taxon>
        <taxon>Trichoderma</taxon>
    </lineage>
</organism>
<evidence type="ECO:0000313" key="2">
    <source>
        <dbReference type="Proteomes" id="UP001273209"/>
    </source>
</evidence>
<proteinExistence type="predicted"/>
<dbReference type="SUPFAM" id="SSF52540">
    <property type="entry name" value="P-loop containing nucleoside triphosphate hydrolases"/>
    <property type="match status" value="1"/>
</dbReference>
<dbReference type="InterPro" id="IPR027417">
    <property type="entry name" value="P-loop_NTPase"/>
</dbReference>
<gene>
    <name evidence="1" type="ORF">Triagg1_8737</name>
</gene>
<dbReference type="AlphaFoldDB" id="A0AAE1LWZ9"/>
<comment type="caution">
    <text evidence="1">The sequence shown here is derived from an EMBL/GenBank/DDBJ whole genome shotgun (WGS) entry which is preliminary data.</text>
</comment>
<keyword evidence="2" id="KW-1185">Reference proteome</keyword>
<protein>
    <recommendedName>
        <fullName evidence="3">DNA2/NAM7 helicase helicase domain-containing protein</fullName>
    </recommendedName>
</protein>
<dbReference type="EMBL" id="JAWRVG010000044">
    <property type="protein sequence ID" value="KAK4065101.1"/>
    <property type="molecule type" value="Genomic_DNA"/>
</dbReference>
<dbReference type="Proteomes" id="UP001273209">
    <property type="component" value="Unassembled WGS sequence"/>
</dbReference>